<reference evidence="2" key="1">
    <citation type="journal article" date="2019" name="Int. J. Syst. Evol. Microbiol.">
        <title>The Global Catalogue of Microorganisms (GCM) 10K type strain sequencing project: providing services to taxonomists for standard genome sequencing and annotation.</title>
        <authorList>
            <consortium name="The Broad Institute Genomics Platform"/>
            <consortium name="The Broad Institute Genome Sequencing Center for Infectious Disease"/>
            <person name="Wu L."/>
            <person name="Ma J."/>
        </authorList>
    </citation>
    <scope>NUCLEOTIDE SEQUENCE [LARGE SCALE GENOMIC DNA]</scope>
    <source>
        <strain evidence="2">JCM 4594</strain>
    </source>
</reference>
<protein>
    <submittedName>
        <fullName evidence="1">Uncharacterized protein</fullName>
    </submittedName>
</protein>
<gene>
    <name evidence="1" type="ORF">GCM10010326_59590</name>
</gene>
<accession>A0ABQ3AMU8</accession>
<comment type="caution">
    <text evidence="1">The sequence shown here is derived from an EMBL/GenBank/DDBJ whole genome shotgun (WGS) entry which is preliminary data.</text>
</comment>
<organism evidence="1 2">
    <name type="scientific">Streptomyces xanthochromogenes</name>
    <dbReference type="NCBI Taxonomy" id="67384"/>
    <lineage>
        <taxon>Bacteria</taxon>
        <taxon>Bacillati</taxon>
        <taxon>Actinomycetota</taxon>
        <taxon>Actinomycetes</taxon>
        <taxon>Kitasatosporales</taxon>
        <taxon>Streptomycetaceae</taxon>
        <taxon>Streptomyces</taxon>
    </lineage>
</organism>
<dbReference type="Proteomes" id="UP000600946">
    <property type="component" value="Unassembled WGS sequence"/>
</dbReference>
<proteinExistence type="predicted"/>
<evidence type="ECO:0000313" key="1">
    <source>
        <dbReference type="EMBL" id="GGY57085.1"/>
    </source>
</evidence>
<dbReference type="EMBL" id="BMUU01000012">
    <property type="protein sequence ID" value="GGY57085.1"/>
    <property type="molecule type" value="Genomic_DNA"/>
</dbReference>
<keyword evidence="2" id="KW-1185">Reference proteome</keyword>
<sequence length="80" mass="8434">MSASAGRTSARAASTDPQQGTYACRLIGAGSRGTEARIRLFALAVDLLCRTAFAGEGQPVEVNEMTLDAASYVLEYDFDA</sequence>
<evidence type="ECO:0000313" key="2">
    <source>
        <dbReference type="Proteomes" id="UP000600946"/>
    </source>
</evidence>
<name>A0ABQ3AMU8_9ACTN</name>